<comment type="caution">
    <text evidence="6">The sequence shown here is derived from an EMBL/GenBank/DDBJ whole genome shotgun (WGS) entry which is preliminary data.</text>
</comment>
<dbReference type="PANTHER" id="PTHR30408:SF12">
    <property type="entry name" value="TYPE I RESTRICTION ENZYME MJAVIII SPECIFICITY SUBUNIT"/>
    <property type="match status" value="1"/>
</dbReference>
<sequence length="399" mass="46237">MVTYPTDWAPMQLRDIGYIQMCRRIFQNQTKTYGAIPFYKISTFGGKADAYISQELYEKYKLLYPYPEKGDVLISAAGTIGKTVIFDGKDSYFQDSNIVWLKVDKEVIDREFLWWFYRSFPWNALEGTTIQRLYNSIILDTEIHLPEKTEQEEIARTLSLFDTYIDDLTELIEKKKGIRDSALEDLITKKTRLDGFDGDWTLVSFNQVITPKARIGWQGLKKHEYLRNGYSYLISGTDFSRGTISLENIWFVSKERYEMDSNIQVFEGDVLVTKDGTIGKVAIVPKLDKPATLNSHVYVFRTKPKLELKFLFRILQSSTFRRFIDNLQSGSIIVSLAQKDLKNFEFEIPVDIKEQEAIATVLTAMDDEIEALENERDKIVQIREGAMDDLLTGRVRLTK</sequence>
<dbReference type="PANTHER" id="PTHR30408">
    <property type="entry name" value="TYPE-1 RESTRICTION ENZYME ECOKI SPECIFICITY PROTEIN"/>
    <property type="match status" value="1"/>
</dbReference>
<feature type="coiled-coil region" evidence="4">
    <location>
        <begin position="362"/>
        <end position="389"/>
    </location>
</feature>
<feature type="domain" description="Type I restriction modification DNA specificity" evidence="5">
    <location>
        <begin position="5"/>
        <end position="170"/>
    </location>
</feature>
<comment type="similarity">
    <text evidence="1">Belongs to the type-I restriction system S methylase family.</text>
</comment>
<evidence type="ECO:0000259" key="5">
    <source>
        <dbReference type="Pfam" id="PF01420"/>
    </source>
</evidence>
<dbReference type="AlphaFoldDB" id="A0A2N5NEX2"/>
<evidence type="ECO:0000256" key="1">
    <source>
        <dbReference type="ARBA" id="ARBA00010923"/>
    </source>
</evidence>
<evidence type="ECO:0000313" key="7">
    <source>
        <dbReference type="Proteomes" id="UP000234849"/>
    </source>
</evidence>
<dbReference type="EMBL" id="NIHM01000024">
    <property type="protein sequence ID" value="PLT52844.1"/>
    <property type="molecule type" value="Genomic_DNA"/>
</dbReference>
<dbReference type="InterPro" id="IPR052021">
    <property type="entry name" value="Type-I_RS_S_subunit"/>
</dbReference>
<keyword evidence="2" id="KW-0680">Restriction system</keyword>
<evidence type="ECO:0000256" key="3">
    <source>
        <dbReference type="ARBA" id="ARBA00023125"/>
    </source>
</evidence>
<gene>
    <name evidence="6" type="ORF">CDL18_13605</name>
</gene>
<dbReference type="InterPro" id="IPR044946">
    <property type="entry name" value="Restrct_endonuc_typeI_TRD_sf"/>
</dbReference>
<reference evidence="6 7" key="1">
    <citation type="journal article" date="2017" name="Genome Med.">
        <title>A novel Ruminococcus gnavus clade enriched in inflammatory bowel disease patients.</title>
        <authorList>
            <person name="Hall A.B."/>
            <person name="Yassour M."/>
            <person name="Sauk J."/>
            <person name="Garner A."/>
            <person name="Jiang X."/>
            <person name="Arthur T."/>
            <person name="Lagoudas G.K."/>
            <person name="Vatanen T."/>
            <person name="Fornelos N."/>
            <person name="Wilson R."/>
            <person name="Bertha M."/>
            <person name="Cohen M."/>
            <person name="Garber J."/>
            <person name="Khalili H."/>
            <person name="Gevers D."/>
            <person name="Ananthakrishnan A.N."/>
            <person name="Kugathasan S."/>
            <person name="Lander E.S."/>
            <person name="Blainey P."/>
            <person name="Vlamakis H."/>
            <person name="Xavier R.J."/>
            <person name="Huttenhower C."/>
        </authorList>
    </citation>
    <scope>NUCLEOTIDE SEQUENCE [LARGE SCALE GENOMIC DNA]</scope>
    <source>
        <strain evidence="6 7">RJX1118</strain>
    </source>
</reference>
<proteinExistence type="inferred from homology"/>
<protein>
    <recommendedName>
        <fullName evidence="5">Type I restriction modification DNA specificity domain-containing protein</fullName>
    </recommendedName>
</protein>
<keyword evidence="4" id="KW-0175">Coiled coil</keyword>
<dbReference type="SUPFAM" id="SSF116734">
    <property type="entry name" value="DNA methylase specificity domain"/>
    <property type="match status" value="2"/>
</dbReference>
<accession>A0A2N5NEX2</accession>
<evidence type="ECO:0000313" key="6">
    <source>
        <dbReference type="EMBL" id="PLT52844.1"/>
    </source>
</evidence>
<dbReference type="Pfam" id="PF01420">
    <property type="entry name" value="Methylase_S"/>
    <property type="match status" value="2"/>
</dbReference>
<dbReference type="Gene3D" id="1.10.287.1120">
    <property type="entry name" value="Bipartite methylase S protein"/>
    <property type="match status" value="1"/>
</dbReference>
<evidence type="ECO:0000256" key="2">
    <source>
        <dbReference type="ARBA" id="ARBA00022747"/>
    </source>
</evidence>
<name>A0A2N5NEX2_MEDGN</name>
<organism evidence="6 7">
    <name type="scientific">Mediterraneibacter gnavus</name>
    <name type="common">Ruminococcus gnavus</name>
    <dbReference type="NCBI Taxonomy" id="33038"/>
    <lineage>
        <taxon>Bacteria</taxon>
        <taxon>Bacillati</taxon>
        <taxon>Bacillota</taxon>
        <taxon>Clostridia</taxon>
        <taxon>Lachnospirales</taxon>
        <taxon>Lachnospiraceae</taxon>
        <taxon>Mediterraneibacter</taxon>
    </lineage>
</organism>
<dbReference type="RefSeq" id="WP_101880183.1">
    <property type="nucleotide sequence ID" value="NZ_JADNOC010000032.1"/>
</dbReference>
<dbReference type="Gene3D" id="3.90.220.20">
    <property type="entry name" value="DNA methylase specificity domains"/>
    <property type="match status" value="2"/>
</dbReference>
<dbReference type="CDD" id="cd17292">
    <property type="entry name" value="RMtype1_S_LlaA17I_TRD2-CR2_like"/>
    <property type="match status" value="1"/>
</dbReference>
<dbReference type="Proteomes" id="UP000234849">
    <property type="component" value="Unassembled WGS sequence"/>
</dbReference>
<dbReference type="InterPro" id="IPR000055">
    <property type="entry name" value="Restrct_endonuc_typeI_TRD"/>
</dbReference>
<evidence type="ECO:0000256" key="4">
    <source>
        <dbReference type="SAM" id="Coils"/>
    </source>
</evidence>
<dbReference type="GO" id="GO:0009307">
    <property type="term" value="P:DNA restriction-modification system"/>
    <property type="evidence" value="ECO:0007669"/>
    <property type="project" value="UniProtKB-KW"/>
</dbReference>
<keyword evidence="3" id="KW-0238">DNA-binding</keyword>
<feature type="domain" description="Type I restriction modification DNA specificity" evidence="5">
    <location>
        <begin position="242"/>
        <end position="377"/>
    </location>
</feature>
<dbReference type="GO" id="GO:0003677">
    <property type="term" value="F:DNA binding"/>
    <property type="evidence" value="ECO:0007669"/>
    <property type="project" value="UniProtKB-KW"/>
</dbReference>